<reference evidence="2 3" key="1">
    <citation type="journal article" date="2019" name="Int. J. Syst. Evol. Microbiol.">
        <title>The Global Catalogue of Microorganisms (GCM) 10K type strain sequencing project: providing services to taxonomists for standard genome sequencing and annotation.</title>
        <authorList>
            <consortium name="The Broad Institute Genomics Platform"/>
            <consortium name="The Broad Institute Genome Sequencing Center for Infectious Disease"/>
            <person name="Wu L."/>
            <person name="Ma J."/>
        </authorList>
    </citation>
    <scope>NUCLEOTIDE SEQUENCE [LARGE SCALE GENOMIC DNA]</scope>
    <source>
        <strain evidence="2 3">CGMCC 1.12125</strain>
    </source>
</reference>
<protein>
    <submittedName>
        <fullName evidence="2">MBL fold metallo-hydrolase</fullName>
    </submittedName>
</protein>
<dbReference type="Pfam" id="PF00753">
    <property type="entry name" value="Lactamase_B"/>
    <property type="match status" value="1"/>
</dbReference>
<proteinExistence type="predicted"/>
<dbReference type="RefSeq" id="WP_247372548.1">
    <property type="nucleotide sequence ID" value="NZ_JALLGV010000001.1"/>
</dbReference>
<sequence length="330" mass="35767">MKRIQLDNTFFEGQNNAYLFDGDGPTTLVDTGVAVPATRTQLEGALDDEGLSVRDLDQVLLTHWHADHAGLAGDLQAECGATVLAHPADAPLIEQDEEALAAMRDQRDRLFEEWGIPDGPRDELLTFLDGDETISGNPPAVTPLEPGETIAAGSETLEPMHLPGHSSGLTGFVRETADSRDLLSGDALLPEYTPNVGGADIRVERALEKYLGTLDRIATGAFDRAWPGHRHQIQDPTSRARAIIAHHRERTERVLAALDAIGPADPWAVSAELFGDLSTIHILHGPGEAHAHLEHLLAHDVVERSTDGYVRTEPAPAIETLFPEPGENEY</sequence>
<evidence type="ECO:0000313" key="3">
    <source>
        <dbReference type="Proteomes" id="UP001597119"/>
    </source>
</evidence>
<dbReference type="Proteomes" id="UP001597119">
    <property type="component" value="Unassembled WGS sequence"/>
</dbReference>
<dbReference type="EMBL" id="JBHUDJ010000003">
    <property type="protein sequence ID" value="MFD1587621.1"/>
    <property type="molecule type" value="Genomic_DNA"/>
</dbReference>
<dbReference type="CDD" id="cd07725">
    <property type="entry name" value="TTHA1429-like_MBL-fold"/>
    <property type="match status" value="1"/>
</dbReference>
<dbReference type="InterPro" id="IPR036866">
    <property type="entry name" value="RibonucZ/Hydroxyglut_hydro"/>
</dbReference>
<dbReference type="SMART" id="SM00849">
    <property type="entry name" value="Lactamase_B"/>
    <property type="match status" value="1"/>
</dbReference>
<accession>A0ABD6CB74</accession>
<dbReference type="InterPro" id="IPR001279">
    <property type="entry name" value="Metallo-B-lactamas"/>
</dbReference>
<dbReference type="Gene3D" id="3.60.15.10">
    <property type="entry name" value="Ribonuclease Z/Hydroxyacylglutathione hydrolase-like"/>
    <property type="match status" value="1"/>
</dbReference>
<gene>
    <name evidence="2" type="ORF">ACFR9U_11550</name>
</gene>
<dbReference type="PANTHER" id="PTHR23131:SF4">
    <property type="entry name" value="METALLO-BETA-LACTAMASE SUPERFAMILY POTEIN"/>
    <property type="match status" value="1"/>
</dbReference>
<dbReference type="InterPro" id="IPR050662">
    <property type="entry name" value="Sec-metab_biosynth-thioest"/>
</dbReference>
<comment type="caution">
    <text evidence="2">The sequence shown here is derived from an EMBL/GenBank/DDBJ whole genome shotgun (WGS) entry which is preliminary data.</text>
</comment>
<evidence type="ECO:0000313" key="2">
    <source>
        <dbReference type="EMBL" id="MFD1587621.1"/>
    </source>
</evidence>
<evidence type="ECO:0000259" key="1">
    <source>
        <dbReference type="SMART" id="SM00849"/>
    </source>
</evidence>
<name>A0ABD6CB74_9EURY</name>
<dbReference type="SUPFAM" id="SSF56281">
    <property type="entry name" value="Metallo-hydrolase/oxidoreductase"/>
    <property type="match status" value="1"/>
</dbReference>
<dbReference type="PANTHER" id="PTHR23131">
    <property type="entry name" value="ENDORIBONUCLEASE LACTB2"/>
    <property type="match status" value="1"/>
</dbReference>
<feature type="domain" description="Metallo-beta-lactamase" evidence="1">
    <location>
        <begin position="14"/>
        <end position="229"/>
    </location>
</feature>
<dbReference type="AlphaFoldDB" id="A0ABD6CB74"/>
<organism evidence="2 3">
    <name type="scientific">Halorientalis brevis</name>
    <dbReference type="NCBI Taxonomy" id="1126241"/>
    <lineage>
        <taxon>Archaea</taxon>
        <taxon>Methanobacteriati</taxon>
        <taxon>Methanobacteriota</taxon>
        <taxon>Stenosarchaea group</taxon>
        <taxon>Halobacteria</taxon>
        <taxon>Halobacteriales</taxon>
        <taxon>Haloarculaceae</taxon>
        <taxon>Halorientalis</taxon>
    </lineage>
</organism>
<keyword evidence="3" id="KW-1185">Reference proteome</keyword>